<keyword evidence="4 6" id="KW-0472">Membrane</keyword>
<sequence length="360" mass="41448">MKIRIREVFLKKTLKIFAAVNCILLIWAITVMVYTLISDRKQDRSVQFIRQEVGFDRTGLISIIISSCLLIVVSLIGIIGAFFHSPLLFNSYRSFLTGALCLKVFALLWSSVLHPNPIFPKYLKFFEVETLYFQNPDNHSDMWKNRLMLWNDIQTQLKCCGVHDFQDWIHSVCKCVPMSCCRRSKIETCKTVLTGPVNAITAEDLKNIKNVIHPIDCMTAFRRLMNELQTFLLIFAITILFVELILYSFCSHLLKLIEHHVKIVRREGSDFDGKFGIWLLEPSDTILGGIPALERENSELDRPKKHSHPEKEQNAEDAKADMEQHSVFPQEKAGTEFNKGGENNYSIANKHNVRKIRSAE</sequence>
<gene>
    <name evidence="7" type="ORF">AFUS01_LOCUS14096</name>
</gene>
<evidence type="ECO:0008006" key="9">
    <source>
        <dbReference type="Google" id="ProtNLM"/>
    </source>
</evidence>
<reference evidence="7" key="1">
    <citation type="submission" date="2021-06" db="EMBL/GenBank/DDBJ databases">
        <authorList>
            <person name="Hodson N. C."/>
            <person name="Mongue J. A."/>
            <person name="Jaron S. K."/>
        </authorList>
    </citation>
    <scope>NUCLEOTIDE SEQUENCE</scope>
</reference>
<protein>
    <recommendedName>
        <fullName evidence="9">Tetraspanin</fullName>
    </recommendedName>
</protein>
<feature type="compositionally biased region" description="Basic and acidic residues" evidence="5">
    <location>
        <begin position="309"/>
        <end position="324"/>
    </location>
</feature>
<evidence type="ECO:0000256" key="4">
    <source>
        <dbReference type="ARBA" id="ARBA00023136"/>
    </source>
</evidence>
<keyword evidence="8" id="KW-1185">Reference proteome</keyword>
<feature type="transmembrane region" description="Helical" evidence="6">
    <location>
        <begin position="16"/>
        <end position="37"/>
    </location>
</feature>
<dbReference type="Pfam" id="PF00335">
    <property type="entry name" value="Tetraspanin"/>
    <property type="match status" value="1"/>
</dbReference>
<dbReference type="Proteomes" id="UP000708208">
    <property type="component" value="Unassembled WGS sequence"/>
</dbReference>
<evidence type="ECO:0000256" key="6">
    <source>
        <dbReference type="SAM" id="Phobius"/>
    </source>
</evidence>
<accession>A0A8J2P4G3</accession>
<feature type="transmembrane region" description="Helical" evidence="6">
    <location>
        <begin position="95"/>
        <end position="114"/>
    </location>
</feature>
<name>A0A8J2P4G3_9HEXA</name>
<keyword evidence="3 6" id="KW-1133">Transmembrane helix</keyword>
<evidence type="ECO:0000256" key="5">
    <source>
        <dbReference type="SAM" id="MobiDB-lite"/>
    </source>
</evidence>
<organism evidence="7 8">
    <name type="scientific">Allacma fusca</name>
    <dbReference type="NCBI Taxonomy" id="39272"/>
    <lineage>
        <taxon>Eukaryota</taxon>
        <taxon>Metazoa</taxon>
        <taxon>Ecdysozoa</taxon>
        <taxon>Arthropoda</taxon>
        <taxon>Hexapoda</taxon>
        <taxon>Collembola</taxon>
        <taxon>Symphypleona</taxon>
        <taxon>Sminthuridae</taxon>
        <taxon>Allacma</taxon>
    </lineage>
</organism>
<keyword evidence="2 6" id="KW-0812">Transmembrane</keyword>
<feature type="transmembrane region" description="Helical" evidence="6">
    <location>
        <begin position="231"/>
        <end position="249"/>
    </location>
</feature>
<evidence type="ECO:0000313" key="7">
    <source>
        <dbReference type="EMBL" id="CAG7725116.1"/>
    </source>
</evidence>
<evidence type="ECO:0000256" key="2">
    <source>
        <dbReference type="ARBA" id="ARBA00022692"/>
    </source>
</evidence>
<dbReference type="AlphaFoldDB" id="A0A8J2P4G3"/>
<dbReference type="CDD" id="cd03127">
    <property type="entry name" value="tetraspanin_LEL"/>
    <property type="match status" value="1"/>
</dbReference>
<dbReference type="EMBL" id="CAJVCH010117698">
    <property type="protein sequence ID" value="CAG7725116.1"/>
    <property type="molecule type" value="Genomic_DNA"/>
</dbReference>
<comment type="subcellular location">
    <subcellularLocation>
        <location evidence="1">Membrane</location>
        <topology evidence="1">Multi-pass membrane protein</topology>
    </subcellularLocation>
</comment>
<proteinExistence type="predicted"/>
<feature type="transmembrane region" description="Helical" evidence="6">
    <location>
        <begin position="58"/>
        <end position="83"/>
    </location>
</feature>
<dbReference type="PANTHER" id="PTHR19282">
    <property type="entry name" value="TETRASPANIN"/>
    <property type="match status" value="1"/>
</dbReference>
<evidence type="ECO:0000256" key="3">
    <source>
        <dbReference type="ARBA" id="ARBA00022989"/>
    </source>
</evidence>
<feature type="region of interest" description="Disordered" evidence="5">
    <location>
        <begin position="297"/>
        <end position="360"/>
    </location>
</feature>
<feature type="compositionally biased region" description="Basic residues" evidence="5">
    <location>
        <begin position="351"/>
        <end position="360"/>
    </location>
</feature>
<comment type="caution">
    <text evidence="7">The sequence shown here is derived from an EMBL/GenBank/DDBJ whole genome shotgun (WGS) entry which is preliminary data.</text>
</comment>
<dbReference type="GO" id="GO:0016020">
    <property type="term" value="C:membrane"/>
    <property type="evidence" value="ECO:0007669"/>
    <property type="project" value="UniProtKB-SubCell"/>
</dbReference>
<dbReference type="PANTHER" id="PTHR19282:SF556">
    <property type="entry name" value="TETRASPANIN"/>
    <property type="match status" value="1"/>
</dbReference>
<evidence type="ECO:0000313" key="8">
    <source>
        <dbReference type="Proteomes" id="UP000708208"/>
    </source>
</evidence>
<dbReference type="InterPro" id="IPR018499">
    <property type="entry name" value="Tetraspanin/Peripherin"/>
</dbReference>
<dbReference type="OrthoDB" id="438211at2759"/>
<evidence type="ECO:0000256" key="1">
    <source>
        <dbReference type="ARBA" id="ARBA00004141"/>
    </source>
</evidence>